<reference evidence="3" key="2">
    <citation type="journal article" date="2021" name="PeerJ">
        <title>Extensive microbial diversity within the chicken gut microbiome revealed by metagenomics and culture.</title>
        <authorList>
            <person name="Gilroy R."/>
            <person name="Ravi A."/>
            <person name="Getino M."/>
            <person name="Pursley I."/>
            <person name="Horton D.L."/>
            <person name="Alikhan N.F."/>
            <person name="Baker D."/>
            <person name="Gharbi K."/>
            <person name="Hall N."/>
            <person name="Watson M."/>
            <person name="Adriaenssens E.M."/>
            <person name="Foster-Nyarko E."/>
            <person name="Jarju S."/>
            <person name="Secka A."/>
            <person name="Antonio M."/>
            <person name="Oren A."/>
            <person name="Chaudhuri R.R."/>
            <person name="La Ragione R."/>
            <person name="Hildebrand F."/>
            <person name="Pallen M.J."/>
        </authorList>
    </citation>
    <scope>NUCLEOTIDE SEQUENCE</scope>
    <source>
        <strain evidence="3">ChiSjej6B24-2974</strain>
    </source>
</reference>
<evidence type="ECO:0000313" key="3">
    <source>
        <dbReference type="EMBL" id="HIQ81945.1"/>
    </source>
</evidence>
<keyword evidence="3" id="KW-0808">Transferase</keyword>
<organism evidence="3 4">
    <name type="scientific">Candidatus Pullichristensenella stercorigallinarum</name>
    <dbReference type="NCBI Taxonomy" id="2840909"/>
    <lineage>
        <taxon>Bacteria</taxon>
        <taxon>Bacillati</taxon>
        <taxon>Bacillota</taxon>
        <taxon>Clostridia</taxon>
        <taxon>Candidatus Pullichristensenella</taxon>
    </lineage>
</organism>
<evidence type="ECO:0000313" key="4">
    <source>
        <dbReference type="Proteomes" id="UP000824260"/>
    </source>
</evidence>
<accession>A0A9D0ZK05</accession>
<dbReference type="Proteomes" id="UP000824260">
    <property type="component" value="Unassembled WGS sequence"/>
</dbReference>
<dbReference type="InterPro" id="IPR003362">
    <property type="entry name" value="Bact_transf"/>
</dbReference>
<dbReference type="Pfam" id="PF02397">
    <property type="entry name" value="Bac_transf"/>
    <property type="match status" value="1"/>
</dbReference>
<dbReference type="PANTHER" id="PTHR30576">
    <property type="entry name" value="COLANIC BIOSYNTHESIS UDP-GLUCOSE LIPID CARRIER TRANSFERASE"/>
    <property type="match status" value="1"/>
</dbReference>
<evidence type="ECO:0000256" key="1">
    <source>
        <dbReference type="ARBA" id="ARBA00006464"/>
    </source>
</evidence>
<name>A0A9D0ZK05_9FIRM</name>
<protein>
    <submittedName>
        <fullName evidence="3">Sugar transferase</fullName>
    </submittedName>
</protein>
<dbReference type="EMBL" id="DVFZ01000027">
    <property type="protein sequence ID" value="HIQ81945.1"/>
    <property type="molecule type" value="Genomic_DNA"/>
</dbReference>
<dbReference type="AlphaFoldDB" id="A0A9D0ZK05"/>
<dbReference type="PANTHER" id="PTHR30576:SF10">
    <property type="entry name" value="SLL5057 PROTEIN"/>
    <property type="match status" value="1"/>
</dbReference>
<dbReference type="GO" id="GO:0016780">
    <property type="term" value="F:phosphotransferase activity, for other substituted phosphate groups"/>
    <property type="evidence" value="ECO:0007669"/>
    <property type="project" value="TreeGrafter"/>
</dbReference>
<reference evidence="3" key="1">
    <citation type="submission" date="2020-10" db="EMBL/GenBank/DDBJ databases">
        <authorList>
            <person name="Gilroy R."/>
        </authorList>
    </citation>
    <scope>NUCLEOTIDE SEQUENCE</scope>
    <source>
        <strain evidence="3">ChiSjej6B24-2974</strain>
    </source>
</reference>
<sequence>MGVYPHVKRGADALLSLLALVCLSPLYLALALAVKLTSPGPALFRQKRVGRGGRLFTIYKFRTMRTDTPRDTATHLLSNPGSYITPLGAFLRRSSLDELPQFFNVLKGDMSIVGPRPALYNQYDLIAAREKAGVNRVRPGITGWAQINGRDELPLPVKVQYDREYVENLSLRMDVRCFFGSIWAVLRADGVREGGTGGKKSA</sequence>
<comment type="similarity">
    <text evidence="1">Belongs to the bacterial sugar transferase family.</text>
</comment>
<comment type="caution">
    <text evidence="3">The sequence shown here is derived from an EMBL/GenBank/DDBJ whole genome shotgun (WGS) entry which is preliminary data.</text>
</comment>
<feature type="domain" description="Bacterial sugar transferase" evidence="2">
    <location>
        <begin position="8"/>
        <end position="186"/>
    </location>
</feature>
<proteinExistence type="inferred from homology"/>
<evidence type="ECO:0000259" key="2">
    <source>
        <dbReference type="Pfam" id="PF02397"/>
    </source>
</evidence>
<gene>
    <name evidence="3" type="ORF">IAA52_02455</name>
</gene>